<keyword evidence="1" id="KW-0812">Transmembrane</keyword>
<reference evidence="2 3" key="1">
    <citation type="submission" date="2021-03" db="EMBL/GenBank/DDBJ databases">
        <title>Genomic Encyclopedia of Type Strains, Phase IV (KMG-IV): sequencing the most valuable type-strain genomes for metagenomic binning, comparative biology and taxonomic classification.</title>
        <authorList>
            <person name="Goeker M."/>
        </authorList>
    </citation>
    <scope>NUCLEOTIDE SEQUENCE [LARGE SCALE GENOMIC DNA]</scope>
    <source>
        <strain evidence="2 3">DSM 24950</strain>
    </source>
</reference>
<evidence type="ECO:0000313" key="2">
    <source>
        <dbReference type="EMBL" id="MBP1967855.1"/>
    </source>
</evidence>
<keyword evidence="1" id="KW-1133">Transmembrane helix</keyword>
<evidence type="ECO:0008006" key="4">
    <source>
        <dbReference type="Google" id="ProtNLM"/>
    </source>
</evidence>
<sequence>MQTLTTTIYMIGVPPEITLVVKAFVVLAVCLIQSEAFRQSIVFRWKTRHYPGEREAKRHAA</sequence>
<feature type="transmembrane region" description="Helical" evidence="1">
    <location>
        <begin position="17"/>
        <end position="37"/>
    </location>
</feature>
<gene>
    <name evidence="2" type="ORF">J2Z65_007137</name>
</gene>
<dbReference type="EMBL" id="JAGGKV010000047">
    <property type="protein sequence ID" value="MBP1967855.1"/>
    <property type="molecule type" value="Genomic_DNA"/>
</dbReference>
<accession>A0ABS4IA99</accession>
<evidence type="ECO:0000256" key="1">
    <source>
        <dbReference type="SAM" id="Phobius"/>
    </source>
</evidence>
<evidence type="ECO:0000313" key="3">
    <source>
        <dbReference type="Proteomes" id="UP001519344"/>
    </source>
</evidence>
<dbReference type="Proteomes" id="UP001519344">
    <property type="component" value="Unassembled WGS sequence"/>
</dbReference>
<comment type="caution">
    <text evidence="2">The sequence shown here is derived from an EMBL/GenBank/DDBJ whole genome shotgun (WGS) entry which is preliminary data.</text>
</comment>
<organism evidence="2 3">
    <name type="scientific">Paenibacillus aceris</name>
    <dbReference type="NCBI Taxonomy" id="869555"/>
    <lineage>
        <taxon>Bacteria</taxon>
        <taxon>Bacillati</taxon>
        <taxon>Bacillota</taxon>
        <taxon>Bacilli</taxon>
        <taxon>Bacillales</taxon>
        <taxon>Paenibacillaceae</taxon>
        <taxon>Paenibacillus</taxon>
    </lineage>
</organism>
<keyword evidence="3" id="KW-1185">Reference proteome</keyword>
<proteinExistence type="predicted"/>
<name>A0ABS4IA99_9BACL</name>
<keyword evidence="1" id="KW-0472">Membrane</keyword>
<protein>
    <recommendedName>
        <fullName evidence="4">ABC transporter permease</fullName>
    </recommendedName>
</protein>